<dbReference type="GO" id="GO:0008270">
    <property type="term" value="F:zinc ion binding"/>
    <property type="evidence" value="ECO:0007669"/>
    <property type="project" value="UniProtKB-KW"/>
</dbReference>
<evidence type="ECO:0000256" key="12">
    <source>
        <dbReference type="ARBA" id="ARBA00023306"/>
    </source>
</evidence>
<dbReference type="CDD" id="cd20348">
    <property type="entry name" value="BRcat_RBR_EMI"/>
    <property type="match status" value="1"/>
</dbReference>
<evidence type="ECO:0000256" key="6">
    <source>
        <dbReference type="ARBA" id="ARBA00022723"/>
    </source>
</evidence>
<dbReference type="Proteomes" id="UP001152803">
    <property type="component" value="Unassembled WGS sequence"/>
</dbReference>
<sequence>MKSPFAKPEVPPIPKMEHCDKVSDQTSPKKPPPVCGTALKPSCVKAITFDSCEDLSSLNKENRAASPSCSLLGCGELQEDSGYVTPVLGGGGCSPVAAVSPAAPSPAEPKLPALQFQRAVCGSSARASRGPGRTTGRWSTPWPGSSACTTWSGEMGLEHLDVLQGLLEKGMRHILTWILALLDDVDLVNCKRVSRAWRRVISGDPRAQRRCWEAEQRLRDSRKLGAPLSRNLTVSRGVFTPLQHLASTPIQTPHRQVAQRDRFLEFQEVAGSLKQHEALRSCQRCRSPALVDSALRRAACTRQSCEFVSCTLCHASYHGSAPCPSARRSPGQSHATPRPGRAPCKHTLRRL</sequence>
<name>A0A9Q1HNZ9_CONCO</name>
<dbReference type="Gene3D" id="2.20.25.20">
    <property type="match status" value="1"/>
</dbReference>
<evidence type="ECO:0000256" key="14">
    <source>
        <dbReference type="SAM" id="MobiDB-lite"/>
    </source>
</evidence>
<keyword evidence="17" id="KW-1185">Reference proteome</keyword>
<dbReference type="GO" id="GO:0045835">
    <property type="term" value="P:negative regulation of meiotic nuclear division"/>
    <property type="evidence" value="ECO:0007669"/>
    <property type="project" value="InterPro"/>
</dbReference>
<proteinExistence type="predicted"/>
<organism evidence="16 17">
    <name type="scientific">Conger conger</name>
    <name type="common">Conger eel</name>
    <name type="synonym">Muraena conger</name>
    <dbReference type="NCBI Taxonomy" id="82655"/>
    <lineage>
        <taxon>Eukaryota</taxon>
        <taxon>Metazoa</taxon>
        <taxon>Chordata</taxon>
        <taxon>Craniata</taxon>
        <taxon>Vertebrata</taxon>
        <taxon>Euteleostomi</taxon>
        <taxon>Actinopterygii</taxon>
        <taxon>Neopterygii</taxon>
        <taxon>Teleostei</taxon>
        <taxon>Anguilliformes</taxon>
        <taxon>Congridae</taxon>
        <taxon>Conger</taxon>
    </lineage>
</organism>
<dbReference type="InterPro" id="IPR044064">
    <property type="entry name" value="ZF_ZBR"/>
</dbReference>
<feature type="domain" description="ZBR-type" evidence="15">
    <location>
        <begin position="278"/>
        <end position="326"/>
    </location>
</feature>
<dbReference type="InterPro" id="IPR036047">
    <property type="entry name" value="F-box-like_dom_sf"/>
</dbReference>
<dbReference type="PANTHER" id="PTHR15493:SF8">
    <property type="entry name" value="F-BOX ONLY PROTEIN 5"/>
    <property type="match status" value="1"/>
</dbReference>
<evidence type="ECO:0000313" key="16">
    <source>
        <dbReference type="EMBL" id="KAJ8250816.1"/>
    </source>
</evidence>
<keyword evidence="9" id="KW-0833">Ubl conjugation pathway</keyword>
<dbReference type="Gene3D" id="1.20.1280.50">
    <property type="match status" value="1"/>
</dbReference>
<dbReference type="GO" id="GO:0005634">
    <property type="term" value="C:nucleus"/>
    <property type="evidence" value="ECO:0007669"/>
    <property type="project" value="UniProtKB-SubCell"/>
</dbReference>
<comment type="pathway">
    <text evidence="3">Protein modification; protein ubiquitination.</text>
</comment>
<evidence type="ECO:0000256" key="4">
    <source>
        <dbReference type="ARBA" id="ARBA00022490"/>
    </source>
</evidence>
<evidence type="ECO:0000256" key="2">
    <source>
        <dbReference type="ARBA" id="ARBA00004496"/>
    </source>
</evidence>
<dbReference type="AlphaFoldDB" id="A0A9Q1HNZ9"/>
<feature type="region of interest" description="Disordered" evidence="14">
    <location>
        <begin position="1"/>
        <end position="34"/>
    </location>
</feature>
<evidence type="ECO:0000256" key="13">
    <source>
        <dbReference type="PROSITE-ProRule" id="PRU01220"/>
    </source>
</evidence>
<gene>
    <name evidence="16" type="ORF">COCON_G00227380</name>
</gene>
<evidence type="ECO:0000313" key="17">
    <source>
        <dbReference type="Proteomes" id="UP001152803"/>
    </source>
</evidence>
<dbReference type="GO" id="GO:0051301">
    <property type="term" value="P:cell division"/>
    <property type="evidence" value="ECO:0007669"/>
    <property type="project" value="UniProtKB-KW"/>
</dbReference>
<dbReference type="GO" id="GO:0005737">
    <property type="term" value="C:cytoplasm"/>
    <property type="evidence" value="ECO:0007669"/>
    <property type="project" value="UniProtKB-SubCell"/>
</dbReference>
<evidence type="ECO:0000256" key="8">
    <source>
        <dbReference type="ARBA" id="ARBA00022776"/>
    </source>
</evidence>
<dbReference type="EMBL" id="JAFJMO010000018">
    <property type="protein sequence ID" value="KAJ8250816.1"/>
    <property type="molecule type" value="Genomic_DNA"/>
</dbReference>
<dbReference type="GO" id="GO:0007088">
    <property type="term" value="P:regulation of mitotic nuclear division"/>
    <property type="evidence" value="ECO:0007669"/>
    <property type="project" value="InterPro"/>
</dbReference>
<evidence type="ECO:0000256" key="9">
    <source>
        <dbReference type="ARBA" id="ARBA00022786"/>
    </source>
</evidence>
<keyword evidence="7 13" id="KW-0863">Zinc-finger</keyword>
<dbReference type="SUPFAM" id="SSF81383">
    <property type="entry name" value="F-box domain"/>
    <property type="match status" value="1"/>
</dbReference>
<comment type="caution">
    <text evidence="16">The sequence shown here is derived from an EMBL/GenBank/DDBJ whole genome shotgun (WGS) entry which is preliminary data.</text>
</comment>
<keyword evidence="12" id="KW-0131">Cell cycle</keyword>
<reference evidence="16" key="1">
    <citation type="journal article" date="2023" name="Science">
        <title>Genome structures resolve the early diversification of teleost fishes.</title>
        <authorList>
            <person name="Parey E."/>
            <person name="Louis A."/>
            <person name="Montfort J."/>
            <person name="Bouchez O."/>
            <person name="Roques C."/>
            <person name="Iampietro C."/>
            <person name="Lluch J."/>
            <person name="Castinel A."/>
            <person name="Donnadieu C."/>
            <person name="Desvignes T."/>
            <person name="Floi Bucao C."/>
            <person name="Jouanno E."/>
            <person name="Wen M."/>
            <person name="Mejri S."/>
            <person name="Dirks R."/>
            <person name="Jansen H."/>
            <person name="Henkel C."/>
            <person name="Chen W.J."/>
            <person name="Zahm M."/>
            <person name="Cabau C."/>
            <person name="Klopp C."/>
            <person name="Thompson A.W."/>
            <person name="Robinson-Rechavi M."/>
            <person name="Braasch I."/>
            <person name="Lecointre G."/>
            <person name="Bobe J."/>
            <person name="Postlethwait J.H."/>
            <person name="Berthelot C."/>
            <person name="Roest Crollius H."/>
            <person name="Guiguen Y."/>
        </authorList>
    </citation>
    <scope>NUCLEOTIDE SEQUENCE</scope>
    <source>
        <strain evidence="16">Concon-B</strain>
    </source>
</reference>
<protein>
    <recommendedName>
        <fullName evidence="15">ZBR-type domain-containing protein</fullName>
    </recommendedName>
</protein>
<keyword evidence="8" id="KW-0498">Mitosis</keyword>
<dbReference type="PROSITE" id="PS51872">
    <property type="entry name" value="ZF_ZBR"/>
    <property type="match status" value="1"/>
</dbReference>
<dbReference type="InterPro" id="IPR001810">
    <property type="entry name" value="F-box_dom"/>
</dbReference>
<evidence type="ECO:0000256" key="10">
    <source>
        <dbReference type="ARBA" id="ARBA00022833"/>
    </source>
</evidence>
<dbReference type="PANTHER" id="PTHR15493">
    <property type="entry name" value="F-BOX ONLY PROTEIN 5 AND 43"/>
    <property type="match status" value="1"/>
</dbReference>
<keyword evidence="10" id="KW-0862">Zinc</keyword>
<dbReference type="Pfam" id="PF00646">
    <property type="entry name" value="F-box"/>
    <property type="match status" value="1"/>
</dbReference>
<dbReference type="OrthoDB" id="9984940at2759"/>
<evidence type="ECO:0000256" key="7">
    <source>
        <dbReference type="ARBA" id="ARBA00022771"/>
    </source>
</evidence>
<keyword evidence="11" id="KW-0539">Nucleus</keyword>
<dbReference type="InterPro" id="IPR047147">
    <property type="entry name" value="FBX5_43"/>
</dbReference>
<feature type="region of interest" description="Disordered" evidence="14">
    <location>
        <begin position="125"/>
        <end position="144"/>
    </location>
</feature>
<evidence type="ECO:0000256" key="3">
    <source>
        <dbReference type="ARBA" id="ARBA00004906"/>
    </source>
</evidence>
<keyword evidence="4" id="KW-0963">Cytoplasm</keyword>
<comment type="subcellular location">
    <subcellularLocation>
        <location evidence="2">Cytoplasm</location>
    </subcellularLocation>
    <subcellularLocation>
        <location evidence="1">Nucleus</location>
    </subcellularLocation>
</comment>
<keyword evidence="5" id="KW-0132">Cell division</keyword>
<evidence type="ECO:0000256" key="11">
    <source>
        <dbReference type="ARBA" id="ARBA00023242"/>
    </source>
</evidence>
<evidence type="ECO:0000256" key="5">
    <source>
        <dbReference type="ARBA" id="ARBA00022618"/>
    </source>
</evidence>
<evidence type="ECO:0000259" key="15">
    <source>
        <dbReference type="PROSITE" id="PS51872"/>
    </source>
</evidence>
<accession>A0A9Q1HNZ9</accession>
<evidence type="ECO:0000256" key="1">
    <source>
        <dbReference type="ARBA" id="ARBA00004123"/>
    </source>
</evidence>
<feature type="region of interest" description="Disordered" evidence="14">
    <location>
        <begin position="320"/>
        <end position="351"/>
    </location>
</feature>
<keyword evidence="6" id="KW-0479">Metal-binding</keyword>